<dbReference type="EMBL" id="ATFC01000013">
    <property type="protein sequence ID" value="EPF45818.1"/>
    <property type="molecule type" value="Genomic_DNA"/>
</dbReference>
<feature type="transmembrane region" description="Helical" evidence="1">
    <location>
        <begin position="257"/>
        <end position="275"/>
    </location>
</feature>
<sequence>MFYVFFLVEMILLFLFSRLDKKILKISVLLLILLLVMISGFRYGIGTDYYTYEYIYNNIAESSYVEPGYRYVNIALKYLGCSYATSVLFFAFVTNVLLIYFIKQYSIDFVFSIVLYVLFNYYFISFNAVRQMVAIAIFLAGIQFVFKKQYLRFLLITACAALFHYSTFIGVLYLLCRINKKNIYMIIWLFSIPFIVLPIQNVIIKFMPASFPYAVYFTSSFFTETSNAAVLKLVVPNLFVGLAFYFRSGFNKKMEIFWLNLFIFSTAFANLAHGVNVLIRLNYVFQISEIIFYPLFISKIQKFQRPVVSWLMLGYFIVFYIFTVIIQGAQGVVPYQSIFFA</sequence>
<feature type="transmembrane region" description="Helical" evidence="1">
    <location>
        <begin position="183"/>
        <end position="207"/>
    </location>
</feature>
<feature type="transmembrane region" description="Helical" evidence="1">
    <location>
        <begin position="83"/>
        <end position="101"/>
    </location>
</feature>
<name>S3L5S1_9SPIR</name>
<reference evidence="2 3" key="1">
    <citation type="submission" date="2013-04" db="EMBL/GenBank/DDBJ databases">
        <title>The Genome Sequence of Treponema vincentii F0403.</title>
        <authorList>
            <consortium name="The Broad Institute Genomics Platform"/>
            <person name="Earl A."/>
            <person name="Ward D."/>
            <person name="Feldgarden M."/>
            <person name="Gevers D."/>
            <person name="Leonetti C."/>
            <person name="Izard J."/>
            <person name="Walker B."/>
            <person name="Young S."/>
            <person name="Zeng Q."/>
            <person name="Gargeya S."/>
            <person name="Fitzgerald M."/>
            <person name="Haas B."/>
            <person name="Abouelleil A."/>
            <person name="Allen A.W."/>
            <person name="Alvarado L."/>
            <person name="Arachchi H.M."/>
            <person name="Berlin A.M."/>
            <person name="Chapman S.B."/>
            <person name="Gainer-Dewar J."/>
            <person name="Goldberg J."/>
            <person name="Griggs A."/>
            <person name="Gujja S."/>
            <person name="Hansen M."/>
            <person name="Howarth C."/>
            <person name="Imamovic A."/>
            <person name="Ireland A."/>
            <person name="Larimer J."/>
            <person name="McCowan C."/>
            <person name="Murphy C."/>
            <person name="Pearson M."/>
            <person name="Poon T.W."/>
            <person name="Priest M."/>
            <person name="Roberts A."/>
            <person name="Saif S."/>
            <person name="Shea T."/>
            <person name="Sisk P."/>
            <person name="Sykes S."/>
            <person name="Wortman J."/>
            <person name="Nusbaum C."/>
            <person name="Birren B."/>
        </authorList>
    </citation>
    <scope>NUCLEOTIDE SEQUENCE [LARGE SCALE GENOMIC DNA]</scope>
    <source>
        <strain evidence="2 3">F0403</strain>
    </source>
</reference>
<keyword evidence="1" id="KW-0472">Membrane</keyword>
<dbReference type="HOGENOM" id="CLU_059692_2_0_12"/>
<keyword evidence="1" id="KW-0812">Transmembrane</keyword>
<feature type="transmembrane region" description="Helical" evidence="1">
    <location>
        <begin position="281"/>
        <end position="298"/>
    </location>
</feature>
<organism evidence="2 3">
    <name type="scientific">Treponema vincentii F0403</name>
    <dbReference type="NCBI Taxonomy" id="1125702"/>
    <lineage>
        <taxon>Bacteria</taxon>
        <taxon>Pseudomonadati</taxon>
        <taxon>Spirochaetota</taxon>
        <taxon>Spirochaetia</taxon>
        <taxon>Spirochaetales</taxon>
        <taxon>Treponemataceae</taxon>
        <taxon>Treponema</taxon>
    </lineage>
</organism>
<evidence type="ECO:0000256" key="1">
    <source>
        <dbReference type="SAM" id="Phobius"/>
    </source>
</evidence>
<dbReference type="GeneID" id="301462540"/>
<accession>S3L5S1</accession>
<dbReference type="Proteomes" id="UP000014605">
    <property type="component" value="Unassembled WGS sequence"/>
</dbReference>
<feature type="transmembrane region" description="Helical" evidence="1">
    <location>
        <begin position="310"/>
        <end position="329"/>
    </location>
</feature>
<comment type="caution">
    <text evidence="2">The sequence shown here is derived from an EMBL/GenBank/DDBJ whole genome shotgun (WGS) entry which is preliminary data.</text>
</comment>
<dbReference type="PATRIC" id="fig|1125702.3.peg.2532"/>
<feature type="transmembrane region" description="Helical" evidence="1">
    <location>
        <begin position="227"/>
        <end position="245"/>
    </location>
</feature>
<protein>
    <recommendedName>
        <fullName evidence="4">EpsG family protein</fullName>
    </recommendedName>
</protein>
<dbReference type="RefSeq" id="WP_016519623.1">
    <property type="nucleotide sequence ID" value="NZ_KE332514.1"/>
</dbReference>
<feature type="transmembrane region" description="Helical" evidence="1">
    <location>
        <begin position="152"/>
        <end position="176"/>
    </location>
</feature>
<gene>
    <name evidence="2" type="ORF">HMPREF1222_02448</name>
</gene>
<proteinExistence type="predicted"/>
<keyword evidence="1" id="KW-1133">Transmembrane helix</keyword>
<feature type="transmembrane region" description="Helical" evidence="1">
    <location>
        <begin position="113"/>
        <end position="146"/>
    </location>
</feature>
<dbReference type="AlphaFoldDB" id="S3L5S1"/>
<evidence type="ECO:0000313" key="3">
    <source>
        <dbReference type="Proteomes" id="UP000014605"/>
    </source>
</evidence>
<dbReference type="InterPro" id="IPR049458">
    <property type="entry name" value="EpsG-like"/>
</dbReference>
<evidence type="ECO:0000313" key="2">
    <source>
        <dbReference type="EMBL" id="EPF45818.1"/>
    </source>
</evidence>
<keyword evidence="3" id="KW-1185">Reference proteome</keyword>
<dbReference type="Pfam" id="PF14897">
    <property type="entry name" value="EpsG"/>
    <property type="match status" value="1"/>
</dbReference>
<feature type="transmembrane region" description="Helical" evidence="1">
    <location>
        <begin position="23"/>
        <end position="45"/>
    </location>
</feature>
<evidence type="ECO:0008006" key="4">
    <source>
        <dbReference type="Google" id="ProtNLM"/>
    </source>
</evidence>